<protein>
    <submittedName>
        <fullName evidence="7">EAL domain-containing protein</fullName>
    </submittedName>
</protein>
<keyword evidence="3" id="KW-0597">Phosphoprotein</keyword>
<feature type="domain" description="GGDEF" evidence="6">
    <location>
        <begin position="591"/>
        <end position="711"/>
    </location>
</feature>
<dbReference type="InterPro" id="IPR050706">
    <property type="entry name" value="Cyclic-di-GMP_PDE-like"/>
</dbReference>
<dbReference type="SUPFAM" id="SSF55781">
    <property type="entry name" value="GAF domain-like"/>
    <property type="match status" value="1"/>
</dbReference>
<proteinExistence type="predicted"/>
<dbReference type="InterPro" id="IPR029016">
    <property type="entry name" value="GAF-like_dom_sf"/>
</dbReference>
<dbReference type="Pfam" id="PF01590">
    <property type="entry name" value="GAF"/>
    <property type="match status" value="1"/>
</dbReference>
<reference evidence="7 8" key="1">
    <citation type="submission" date="2020-04" db="EMBL/GenBank/DDBJ databases">
        <title>Marinomonas sp. M1K-6 isolated from the deep seawater of the Mariana Trench.</title>
        <authorList>
            <person name="Li Y."/>
        </authorList>
    </citation>
    <scope>NUCLEOTIDE SEQUENCE [LARGE SCALE GENOMIC DNA]</scope>
    <source>
        <strain evidence="7 8">M1K-6</strain>
    </source>
</reference>
<dbReference type="SMART" id="SM00052">
    <property type="entry name" value="EAL"/>
    <property type="match status" value="1"/>
</dbReference>
<dbReference type="InterPro" id="IPR001633">
    <property type="entry name" value="EAL_dom"/>
</dbReference>
<dbReference type="InterPro" id="IPR003018">
    <property type="entry name" value="GAF"/>
</dbReference>
<dbReference type="InterPro" id="IPR011006">
    <property type="entry name" value="CheY-like_superfamily"/>
</dbReference>
<dbReference type="NCBIfam" id="TIGR00254">
    <property type="entry name" value="GGDEF"/>
    <property type="match status" value="1"/>
</dbReference>
<feature type="domain" description="EAL" evidence="5">
    <location>
        <begin position="143"/>
        <end position="403"/>
    </location>
</feature>
<dbReference type="PROSITE" id="PS50883">
    <property type="entry name" value="EAL"/>
    <property type="match status" value="1"/>
</dbReference>
<dbReference type="Gene3D" id="3.40.50.2300">
    <property type="match status" value="1"/>
</dbReference>
<name>A0A847QZZ8_9GAMM</name>
<evidence type="ECO:0000259" key="5">
    <source>
        <dbReference type="PROSITE" id="PS50883"/>
    </source>
</evidence>
<dbReference type="SMART" id="SM00065">
    <property type="entry name" value="GAF"/>
    <property type="match status" value="1"/>
</dbReference>
<keyword evidence="8" id="KW-1185">Reference proteome</keyword>
<gene>
    <name evidence="7" type="ORF">HGG82_03205</name>
</gene>
<sequence>MMHNNARLKLLILDDDAMIADTIRRMGEYVGLECKYTVSISEFFVLMRDWCPSVVALDLLMPEMDGLEVIAKLAEQGYSTDLIITSGMGERVLDAARLSASEHGLNTLGVLAKPFSTHALRALLEQAGTSTSNALLVPQSRANEPSLADLKNAIDTKQISVAYQPKIFCRTGTLSGFEVLARWQWHGHWVSPETFIAMAEEHGLIDDLTRLIVEQSLAWFASVSQYVPVAGLTTMRSTTLSLNISAKSLNNQALLNWIVEQCDEWKIERNRLILELTETSATSEFVTALDTLTRLRIKGFHLAIDDFGTGYSSMVQLVQLPFSEIKIDKSFVMANRNSAVSSAVVRSIIDLGRSLNMLSTAEGVEDATTLDFLKELGCDLAQGYHIAKPMPAEAVIPWFERRESTREQSRLVSVNHSTLFGSAPDRNIDRLTELAARLLSVPIALVTVLDHDREWFKSKVGVSITDLPRSESFCTYTIGYDDILVVQDATLDDRFQALNLVQGEEHIRFYAGHPLCLPNGDKIGALCVLDRHIRSLSDSDIHTMKQLSKMVELELAEMLVPVHGPIPELVDKKRFLLRANQTQALATELAQEVTLFYLVLDDLGQINRQLGRDVGDRFLQRLVDVVIAATGVSDLIGRYRGAEIVILRVGESAQVSQHLQAAIAQCLIQQSEALAMPVNVLFASVALAPTTTMTLGCAVETARSSAIVIGS</sequence>
<dbReference type="Pfam" id="PF00072">
    <property type="entry name" value="Response_reg"/>
    <property type="match status" value="1"/>
</dbReference>
<dbReference type="GO" id="GO:0000160">
    <property type="term" value="P:phosphorelay signal transduction system"/>
    <property type="evidence" value="ECO:0007669"/>
    <property type="project" value="InterPro"/>
</dbReference>
<organism evidence="7 8">
    <name type="scientific">Marinomonas profundi</name>
    <dbReference type="NCBI Taxonomy" id="2726122"/>
    <lineage>
        <taxon>Bacteria</taxon>
        <taxon>Pseudomonadati</taxon>
        <taxon>Pseudomonadota</taxon>
        <taxon>Gammaproteobacteria</taxon>
        <taxon>Oceanospirillales</taxon>
        <taxon>Oceanospirillaceae</taxon>
        <taxon>Marinomonas</taxon>
    </lineage>
</organism>
<evidence type="ECO:0000313" key="8">
    <source>
        <dbReference type="Proteomes" id="UP000586067"/>
    </source>
</evidence>
<dbReference type="GO" id="GO:0071111">
    <property type="term" value="F:cyclic-guanylate-specific phosphodiesterase activity"/>
    <property type="evidence" value="ECO:0007669"/>
    <property type="project" value="InterPro"/>
</dbReference>
<dbReference type="SUPFAM" id="SSF55073">
    <property type="entry name" value="Nucleotide cyclase"/>
    <property type="match status" value="1"/>
</dbReference>
<dbReference type="GO" id="GO:0016301">
    <property type="term" value="F:kinase activity"/>
    <property type="evidence" value="ECO:0007669"/>
    <property type="project" value="UniProtKB-KW"/>
</dbReference>
<dbReference type="Gene3D" id="3.30.450.40">
    <property type="match status" value="1"/>
</dbReference>
<dbReference type="Pfam" id="PF00990">
    <property type="entry name" value="GGDEF"/>
    <property type="match status" value="1"/>
</dbReference>
<dbReference type="Pfam" id="PF00563">
    <property type="entry name" value="EAL"/>
    <property type="match status" value="1"/>
</dbReference>
<dbReference type="EMBL" id="JABAEK010000002">
    <property type="protein sequence ID" value="NLQ16632.1"/>
    <property type="molecule type" value="Genomic_DNA"/>
</dbReference>
<dbReference type="InterPro" id="IPR035919">
    <property type="entry name" value="EAL_sf"/>
</dbReference>
<keyword evidence="2" id="KW-0418">Kinase</keyword>
<evidence type="ECO:0000313" key="7">
    <source>
        <dbReference type="EMBL" id="NLQ16632.1"/>
    </source>
</evidence>
<feature type="modified residue" description="4-aspartylphosphate" evidence="3">
    <location>
        <position position="58"/>
    </location>
</feature>
<evidence type="ECO:0000256" key="2">
    <source>
        <dbReference type="ARBA" id="ARBA00022777"/>
    </source>
</evidence>
<dbReference type="Proteomes" id="UP000586067">
    <property type="component" value="Unassembled WGS sequence"/>
</dbReference>
<dbReference type="InterPro" id="IPR029787">
    <property type="entry name" value="Nucleotide_cyclase"/>
</dbReference>
<dbReference type="PANTHER" id="PTHR33121">
    <property type="entry name" value="CYCLIC DI-GMP PHOSPHODIESTERASE PDEF"/>
    <property type="match status" value="1"/>
</dbReference>
<dbReference type="PROSITE" id="PS50887">
    <property type="entry name" value="GGDEF"/>
    <property type="match status" value="1"/>
</dbReference>
<evidence type="ECO:0000256" key="1">
    <source>
        <dbReference type="ARBA" id="ARBA00022679"/>
    </source>
</evidence>
<dbReference type="InterPro" id="IPR001789">
    <property type="entry name" value="Sig_transdc_resp-reg_receiver"/>
</dbReference>
<feature type="domain" description="Response regulatory" evidence="4">
    <location>
        <begin position="9"/>
        <end position="128"/>
    </location>
</feature>
<dbReference type="AlphaFoldDB" id="A0A847QZZ8"/>
<comment type="caution">
    <text evidence="7">The sequence shown here is derived from an EMBL/GenBank/DDBJ whole genome shotgun (WGS) entry which is preliminary data.</text>
</comment>
<dbReference type="RefSeq" id="WP_168822734.1">
    <property type="nucleotide sequence ID" value="NZ_CP073013.1"/>
</dbReference>
<dbReference type="InterPro" id="IPR043128">
    <property type="entry name" value="Rev_trsase/Diguanyl_cyclase"/>
</dbReference>
<dbReference type="SUPFAM" id="SSF141868">
    <property type="entry name" value="EAL domain-like"/>
    <property type="match status" value="1"/>
</dbReference>
<dbReference type="SUPFAM" id="SSF52172">
    <property type="entry name" value="CheY-like"/>
    <property type="match status" value="1"/>
</dbReference>
<evidence type="ECO:0000259" key="6">
    <source>
        <dbReference type="PROSITE" id="PS50887"/>
    </source>
</evidence>
<keyword evidence="1" id="KW-0808">Transferase</keyword>
<dbReference type="InterPro" id="IPR000160">
    <property type="entry name" value="GGDEF_dom"/>
</dbReference>
<evidence type="ECO:0000256" key="3">
    <source>
        <dbReference type="PROSITE-ProRule" id="PRU00169"/>
    </source>
</evidence>
<evidence type="ECO:0000259" key="4">
    <source>
        <dbReference type="PROSITE" id="PS50110"/>
    </source>
</evidence>
<dbReference type="PANTHER" id="PTHR33121:SF71">
    <property type="entry name" value="OXYGEN SENSOR PROTEIN DOSP"/>
    <property type="match status" value="1"/>
</dbReference>
<dbReference type="Gene3D" id="3.20.20.450">
    <property type="entry name" value="EAL domain"/>
    <property type="match status" value="1"/>
</dbReference>
<accession>A0A847QZZ8</accession>
<dbReference type="SMART" id="SM00448">
    <property type="entry name" value="REC"/>
    <property type="match status" value="1"/>
</dbReference>
<dbReference type="PROSITE" id="PS50110">
    <property type="entry name" value="RESPONSE_REGULATORY"/>
    <property type="match status" value="1"/>
</dbReference>
<dbReference type="CDD" id="cd01948">
    <property type="entry name" value="EAL"/>
    <property type="match status" value="1"/>
</dbReference>
<dbReference type="Gene3D" id="3.30.70.270">
    <property type="match status" value="1"/>
</dbReference>